<reference evidence="1 2" key="1">
    <citation type="journal article" date="2011" name="J. Bacteriol.">
        <title>Genome Sequence of an Ammonia-Oxidizing Soil Archaeon, "Candidatus Nitrosoarchaeum koreensis" MY1.</title>
        <authorList>
            <person name="Kim B.K."/>
            <person name="Jung M.Y."/>
            <person name="Yu D.S."/>
            <person name="Park S.J."/>
            <person name="Oh T.K."/>
            <person name="Rhee S.K."/>
            <person name="Kim J.F."/>
        </authorList>
    </citation>
    <scope>NUCLEOTIDE SEQUENCE [LARGE SCALE GENOMIC DNA]</scope>
    <source>
        <strain evidence="1 2">MY1</strain>
    </source>
</reference>
<keyword evidence="2" id="KW-1185">Reference proteome</keyword>
<dbReference type="AlphaFoldDB" id="F9CXA3"/>
<name>F9CXA3_9ARCH</name>
<evidence type="ECO:0000313" key="1">
    <source>
        <dbReference type="EMBL" id="EGP93905.1"/>
    </source>
</evidence>
<dbReference type="Proteomes" id="UP000004440">
    <property type="component" value="Unassembled WGS sequence"/>
</dbReference>
<protein>
    <submittedName>
        <fullName evidence="1">Uncharacterized protein</fullName>
    </submittedName>
</protein>
<accession>F9CXA3</accession>
<organism evidence="1 2">
    <name type="scientific">Nitrosarchaeum koreense MY1</name>
    <dbReference type="NCBI Taxonomy" id="1001994"/>
    <lineage>
        <taxon>Archaea</taxon>
        <taxon>Nitrososphaerota</taxon>
        <taxon>Nitrososphaeria</taxon>
        <taxon>Nitrosopumilales</taxon>
        <taxon>Nitrosopumilaceae</taxon>
        <taxon>Nitrosarchaeum</taxon>
    </lineage>
</organism>
<proteinExistence type="predicted"/>
<evidence type="ECO:0000313" key="2">
    <source>
        <dbReference type="Proteomes" id="UP000004440"/>
    </source>
</evidence>
<gene>
    <name evidence="1" type="ORF">MY1_1145</name>
</gene>
<dbReference type="EMBL" id="AFPU01000001">
    <property type="protein sequence ID" value="EGP93905.1"/>
    <property type="molecule type" value="Genomic_DNA"/>
</dbReference>
<comment type="caution">
    <text evidence="1">The sequence shown here is derived from an EMBL/GenBank/DDBJ whole genome shotgun (WGS) entry which is preliminary data.</text>
</comment>
<sequence length="46" mass="5660">MSLFCEKCNNRRLPKWDKVENKTKWLCETCCNYVDDKNNIIDQYQK</sequence>
<dbReference type="SUPFAM" id="SSF57783">
    <property type="entry name" value="Zinc beta-ribbon"/>
    <property type="match status" value="1"/>
</dbReference>